<dbReference type="GO" id="GO:0006303">
    <property type="term" value="P:double-strand break repair via nonhomologous end joining"/>
    <property type="evidence" value="ECO:0007669"/>
    <property type="project" value="InterPro"/>
</dbReference>
<evidence type="ECO:0000256" key="4">
    <source>
        <dbReference type="ARBA" id="ARBA00022499"/>
    </source>
</evidence>
<comment type="subcellular location">
    <subcellularLocation>
        <location evidence="2">Chromosome</location>
    </subcellularLocation>
    <subcellularLocation>
        <location evidence="1">Nucleus</location>
    </subcellularLocation>
</comment>
<keyword evidence="5" id="KW-0597">Phosphoprotein</keyword>
<evidence type="ECO:0000256" key="12">
    <source>
        <dbReference type="ARBA" id="ARBA00064453"/>
    </source>
</evidence>
<evidence type="ECO:0000256" key="8">
    <source>
        <dbReference type="ARBA" id="ARBA00022843"/>
    </source>
</evidence>
<feature type="region of interest" description="Disordered" evidence="15">
    <location>
        <begin position="181"/>
        <end position="324"/>
    </location>
</feature>
<dbReference type="SUPFAM" id="SSF52113">
    <property type="entry name" value="BRCT domain"/>
    <property type="match status" value="2"/>
</dbReference>
<dbReference type="SMART" id="SM00292">
    <property type="entry name" value="BRCT"/>
    <property type="match status" value="2"/>
</dbReference>
<feature type="compositionally biased region" description="Low complexity" evidence="15">
    <location>
        <begin position="188"/>
        <end position="199"/>
    </location>
</feature>
<evidence type="ECO:0000256" key="2">
    <source>
        <dbReference type="ARBA" id="ARBA00004286"/>
    </source>
</evidence>
<feature type="region of interest" description="Disordered" evidence="15">
    <location>
        <begin position="421"/>
        <end position="537"/>
    </location>
</feature>
<sequence>MICLMSQGCPADNLLKAEGAHKWKTTAPAEKHATVVLQFEKASLIHSIDIGNEGSAFVEVLGGKSSAKEDKDYQVLLVASSFMNPMDSRNNTNRNMVRMFGKEKFSKTAVSEKWDRVKIVCTQPFNKTSSYGLSFIKFHSPPAAGEKEESTIGAKKLGAFLIKPEKEDDIHMGSVFAKRSEVKETPPATGAAAIRAASRLSEESRSTSVLSSPAATLKSKPSQVSSSHKTSDNHSSFKSEVSESSSSKPSKTKAAPKMSENRSKRKHEFSDDEGHGTDEDDSAPPKPSMRKQSTSISSTASSVRSDHTKPALKKIKSEPVSESPVKSFKRLMEGVVFALSGFQNPFRAELRDMATEMGGVYKADWDKKCTHLICAFVNTPKYNQVRGKGRIVKKDWIQHCYKQKKFISWRKYQLGDADYSSDEEDEEEAPVMKKKTPVPSKHKANQDDKASSSKGSSSKKAKLEVYDDNTDVDSGEDTEDEVRRIKQKMEQNDKPKSNEADVYGDSTDNDEVSSKSAPRGNSKMEEEEDDSNDSGLPELPDFFTNKNFFLYGDFSVSERRLLIRYITAYNGELENYMSDQTNYVLTYNKWDDNFDEALADNSKLVFVKPKWIYACHEKYKTMPFQPYSVVPE</sequence>
<gene>
    <name evidence="17" type="ORF">KP79_PYT15943</name>
</gene>
<organism evidence="17 18">
    <name type="scientific">Mizuhopecten yessoensis</name>
    <name type="common">Japanese scallop</name>
    <name type="synonym">Patinopecten yessoensis</name>
    <dbReference type="NCBI Taxonomy" id="6573"/>
    <lineage>
        <taxon>Eukaryota</taxon>
        <taxon>Metazoa</taxon>
        <taxon>Spiralia</taxon>
        <taxon>Lophotrochozoa</taxon>
        <taxon>Mollusca</taxon>
        <taxon>Bivalvia</taxon>
        <taxon>Autobranchia</taxon>
        <taxon>Pteriomorphia</taxon>
        <taxon>Pectinida</taxon>
        <taxon>Pectinoidea</taxon>
        <taxon>Pectinidae</taxon>
        <taxon>Mizuhopecten</taxon>
    </lineage>
</organism>
<dbReference type="GO" id="GO:0005634">
    <property type="term" value="C:nucleus"/>
    <property type="evidence" value="ECO:0007669"/>
    <property type="project" value="UniProtKB-SubCell"/>
</dbReference>
<keyword evidence="9" id="KW-0234">DNA repair</keyword>
<keyword evidence="4" id="KW-1017">Isopeptide bond</keyword>
<dbReference type="AlphaFoldDB" id="A0A210PGK4"/>
<keyword evidence="6" id="KW-0677">Repeat</keyword>
<proteinExistence type="predicted"/>
<evidence type="ECO:0000256" key="9">
    <source>
        <dbReference type="ARBA" id="ARBA00023204"/>
    </source>
</evidence>
<dbReference type="PANTHER" id="PTHR11370:SF5">
    <property type="entry name" value="DNA REPAIR PROTEIN XRCC1"/>
    <property type="match status" value="1"/>
</dbReference>
<evidence type="ECO:0000256" key="11">
    <source>
        <dbReference type="ARBA" id="ARBA00055460"/>
    </source>
</evidence>
<dbReference type="InterPro" id="IPR001357">
    <property type="entry name" value="BRCT_dom"/>
</dbReference>
<dbReference type="InterPro" id="IPR036420">
    <property type="entry name" value="BRCT_dom_sf"/>
</dbReference>
<dbReference type="Pfam" id="PF00533">
    <property type="entry name" value="BRCT"/>
    <property type="match status" value="1"/>
</dbReference>
<feature type="compositionally biased region" description="Basic and acidic residues" evidence="15">
    <location>
        <begin position="268"/>
        <end position="277"/>
    </location>
</feature>
<evidence type="ECO:0000313" key="17">
    <source>
        <dbReference type="EMBL" id="OWF35609.1"/>
    </source>
</evidence>
<dbReference type="Pfam" id="PF16589">
    <property type="entry name" value="BRCT_2"/>
    <property type="match status" value="1"/>
</dbReference>
<comment type="function">
    <text evidence="11">Scaffold protein involved in DNA single-strand break repair by mediating the assembly of DNA break repair protein complexes. Negatively regulates ADP-ribosyltransferase activity of PARP1 during base-excision repair in order to prevent excessive PARP1 activity. Recognizes and binds poly-ADP-ribose chains: specifically binds auto-poly-ADP-ribosylated PARP1, limiting its activity.</text>
</comment>
<feature type="compositionally biased region" description="Basic and acidic residues" evidence="15">
    <location>
        <begin position="481"/>
        <end position="499"/>
    </location>
</feature>
<evidence type="ECO:0000256" key="13">
    <source>
        <dbReference type="ARBA" id="ARBA00068212"/>
    </source>
</evidence>
<keyword evidence="18" id="KW-1185">Reference proteome</keyword>
<feature type="compositionally biased region" description="Basic and acidic residues" evidence="15">
    <location>
        <begin position="304"/>
        <end position="319"/>
    </location>
</feature>
<protein>
    <recommendedName>
        <fullName evidence="13">DNA repair protein XRCC1</fullName>
    </recommendedName>
    <alternativeName>
        <fullName evidence="14">X-ray repair cross-complementing protein 1</fullName>
    </alternativeName>
</protein>
<dbReference type="GO" id="GO:0003684">
    <property type="term" value="F:damaged DNA binding"/>
    <property type="evidence" value="ECO:0007669"/>
    <property type="project" value="InterPro"/>
</dbReference>
<evidence type="ECO:0000256" key="7">
    <source>
        <dbReference type="ARBA" id="ARBA00022763"/>
    </source>
</evidence>
<evidence type="ECO:0000256" key="6">
    <source>
        <dbReference type="ARBA" id="ARBA00022737"/>
    </source>
</evidence>
<dbReference type="FunFam" id="3.40.50.10190:FF:000008">
    <property type="entry name" value="X-ray repair cross complementing 1"/>
    <property type="match status" value="1"/>
</dbReference>
<dbReference type="FunFam" id="2.60.120.260:FF:000025">
    <property type="entry name" value="DNA repair protein XRCC1 isoform X1"/>
    <property type="match status" value="1"/>
</dbReference>
<feature type="compositionally biased region" description="Basic residues" evidence="15">
    <location>
        <begin position="432"/>
        <end position="443"/>
    </location>
</feature>
<dbReference type="Gene3D" id="2.60.120.260">
    <property type="entry name" value="Galactose-binding domain-like"/>
    <property type="match status" value="1"/>
</dbReference>
<dbReference type="CDD" id="cd17707">
    <property type="entry name" value="BRCT_XRCC1_rpt2"/>
    <property type="match status" value="1"/>
</dbReference>
<dbReference type="PROSITE" id="PS50172">
    <property type="entry name" value="BRCT"/>
    <property type="match status" value="2"/>
</dbReference>
<accession>A0A210PGK4</accession>
<comment type="subunit">
    <text evidence="12">Homodimer. Interacts with polynucleotide kinase (PNK), DNA polymerase-beta (POLB) and DNA ligase III (LIG3). Interacts with APTX and APLF. Interacts with APEX1; the interaction is induced by SIRT1 and increases with the acetylated form of APEX1. Interacts with (poly-ADP-ribosylated) PARP1.</text>
</comment>
<dbReference type="CDD" id="cd17725">
    <property type="entry name" value="BRCT_XRCC1_rpt1"/>
    <property type="match status" value="1"/>
</dbReference>
<comment type="caution">
    <text evidence="17">The sequence shown here is derived from an EMBL/GenBank/DDBJ whole genome shotgun (WGS) entry which is preliminary data.</text>
</comment>
<evidence type="ECO:0000256" key="3">
    <source>
        <dbReference type="ARBA" id="ARBA00022454"/>
    </source>
</evidence>
<dbReference type="SUPFAM" id="SSF49785">
    <property type="entry name" value="Galactose-binding domain-like"/>
    <property type="match status" value="1"/>
</dbReference>
<dbReference type="FunFam" id="3.40.50.10190:FF:000012">
    <property type="entry name" value="X-ray repair cross complementing 1"/>
    <property type="match status" value="1"/>
</dbReference>
<dbReference type="InterPro" id="IPR002706">
    <property type="entry name" value="Xrcc1_N"/>
</dbReference>
<feature type="compositionally biased region" description="Acidic residues" evidence="15">
    <location>
        <begin position="466"/>
        <end position="480"/>
    </location>
</feature>
<dbReference type="GO" id="GO:0000012">
    <property type="term" value="P:single strand break repair"/>
    <property type="evidence" value="ECO:0007669"/>
    <property type="project" value="InterPro"/>
</dbReference>
<feature type="domain" description="BRCT" evidence="16">
    <location>
        <begin position="538"/>
        <end position="629"/>
    </location>
</feature>
<evidence type="ECO:0000259" key="16">
    <source>
        <dbReference type="PROSITE" id="PS50172"/>
    </source>
</evidence>
<dbReference type="InterPro" id="IPR045080">
    <property type="entry name" value="BRCT_XRCC1_rpt1"/>
</dbReference>
<evidence type="ECO:0000256" key="1">
    <source>
        <dbReference type="ARBA" id="ARBA00004123"/>
    </source>
</evidence>
<keyword evidence="8" id="KW-0832">Ubl conjugation</keyword>
<evidence type="ECO:0000256" key="10">
    <source>
        <dbReference type="ARBA" id="ARBA00023242"/>
    </source>
</evidence>
<dbReference type="GO" id="GO:0005694">
    <property type="term" value="C:chromosome"/>
    <property type="evidence" value="ECO:0007669"/>
    <property type="project" value="UniProtKB-SubCell"/>
</dbReference>
<keyword evidence="3" id="KW-0158">Chromosome</keyword>
<feature type="compositionally biased region" description="Low complexity" evidence="15">
    <location>
        <begin position="293"/>
        <end position="303"/>
    </location>
</feature>
<feature type="compositionally biased region" description="Low complexity" evidence="15">
    <location>
        <begin position="242"/>
        <end position="258"/>
    </location>
</feature>
<dbReference type="InterPro" id="IPR008979">
    <property type="entry name" value="Galactose-bd-like_sf"/>
</dbReference>
<evidence type="ECO:0000256" key="15">
    <source>
        <dbReference type="SAM" id="MobiDB-lite"/>
    </source>
</evidence>
<keyword evidence="7" id="KW-0227">DNA damage</keyword>
<name>A0A210PGK4_MIZYE</name>
<keyword evidence="10" id="KW-0539">Nucleus</keyword>
<dbReference type="PANTHER" id="PTHR11370">
    <property type="entry name" value="DNA-REPAIR PROTEIN XRCC1"/>
    <property type="match status" value="1"/>
</dbReference>
<evidence type="ECO:0000313" key="18">
    <source>
        <dbReference type="Proteomes" id="UP000242188"/>
    </source>
</evidence>
<dbReference type="GO" id="GO:0006284">
    <property type="term" value="P:base-excision repair"/>
    <property type="evidence" value="ECO:0007669"/>
    <property type="project" value="InterPro"/>
</dbReference>
<reference evidence="17 18" key="1">
    <citation type="journal article" date="2017" name="Nat. Ecol. Evol.">
        <title>Scallop genome provides insights into evolution of bilaterian karyotype and development.</title>
        <authorList>
            <person name="Wang S."/>
            <person name="Zhang J."/>
            <person name="Jiao W."/>
            <person name="Li J."/>
            <person name="Xun X."/>
            <person name="Sun Y."/>
            <person name="Guo X."/>
            <person name="Huan P."/>
            <person name="Dong B."/>
            <person name="Zhang L."/>
            <person name="Hu X."/>
            <person name="Sun X."/>
            <person name="Wang J."/>
            <person name="Zhao C."/>
            <person name="Wang Y."/>
            <person name="Wang D."/>
            <person name="Huang X."/>
            <person name="Wang R."/>
            <person name="Lv J."/>
            <person name="Li Y."/>
            <person name="Zhang Z."/>
            <person name="Liu B."/>
            <person name="Lu W."/>
            <person name="Hui Y."/>
            <person name="Liang J."/>
            <person name="Zhou Z."/>
            <person name="Hou R."/>
            <person name="Li X."/>
            <person name="Liu Y."/>
            <person name="Li H."/>
            <person name="Ning X."/>
            <person name="Lin Y."/>
            <person name="Zhao L."/>
            <person name="Xing Q."/>
            <person name="Dou J."/>
            <person name="Li Y."/>
            <person name="Mao J."/>
            <person name="Guo H."/>
            <person name="Dou H."/>
            <person name="Li T."/>
            <person name="Mu C."/>
            <person name="Jiang W."/>
            <person name="Fu Q."/>
            <person name="Fu X."/>
            <person name="Miao Y."/>
            <person name="Liu J."/>
            <person name="Yu Q."/>
            <person name="Li R."/>
            <person name="Liao H."/>
            <person name="Li X."/>
            <person name="Kong Y."/>
            <person name="Jiang Z."/>
            <person name="Chourrout D."/>
            <person name="Li R."/>
            <person name="Bao Z."/>
        </authorList>
    </citation>
    <scope>NUCLEOTIDE SEQUENCE [LARGE SCALE GENOMIC DNA]</scope>
    <source>
        <strain evidence="17 18">PY_sf001</strain>
    </source>
</reference>
<feature type="compositionally biased region" description="Basic and acidic residues" evidence="15">
    <location>
        <begin position="229"/>
        <end position="241"/>
    </location>
</feature>
<evidence type="ECO:0000256" key="5">
    <source>
        <dbReference type="ARBA" id="ARBA00022553"/>
    </source>
</evidence>
<dbReference type="STRING" id="6573.A0A210PGK4"/>
<feature type="domain" description="BRCT" evidence="16">
    <location>
        <begin position="327"/>
        <end position="414"/>
    </location>
</feature>
<dbReference type="EMBL" id="NEDP02076718">
    <property type="protein sequence ID" value="OWF35609.1"/>
    <property type="molecule type" value="Genomic_DNA"/>
</dbReference>
<dbReference type="Proteomes" id="UP000242188">
    <property type="component" value="Unassembled WGS sequence"/>
</dbReference>
<dbReference type="OrthoDB" id="25840at2759"/>
<evidence type="ECO:0000256" key="14">
    <source>
        <dbReference type="ARBA" id="ARBA00079580"/>
    </source>
</evidence>
<dbReference type="Pfam" id="PF01834">
    <property type="entry name" value="XRCC1_N"/>
    <property type="match status" value="1"/>
</dbReference>
<dbReference type="Gene3D" id="3.40.50.10190">
    <property type="entry name" value="BRCT domain"/>
    <property type="match status" value="2"/>
</dbReference>